<dbReference type="FunFam" id="2.20.70.10:FF:000049">
    <property type="entry name" value="Transcription elongation regulator 1-like"/>
    <property type="match status" value="1"/>
</dbReference>
<evidence type="ECO:0008006" key="7">
    <source>
        <dbReference type="Google" id="ProtNLM"/>
    </source>
</evidence>
<feature type="domain" description="WW" evidence="3">
    <location>
        <begin position="352"/>
        <end position="385"/>
    </location>
</feature>
<feature type="domain" description="FF" evidence="4">
    <location>
        <begin position="665"/>
        <end position="721"/>
    </location>
</feature>
<evidence type="ECO:0000256" key="1">
    <source>
        <dbReference type="ARBA" id="ARBA00022737"/>
    </source>
</evidence>
<dbReference type="SUPFAM" id="SSF51045">
    <property type="entry name" value="WW domain"/>
    <property type="match status" value="3"/>
</dbReference>
<feature type="compositionally biased region" description="Pro residues" evidence="2">
    <location>
        <begin position="142"/>
        <end position="160"/>
    </location>
</feature>
<dbReference type="EMBL" id="VXIV02003140">
    <property type="protein sequence ID" value="KAF6020937.1"/>
    <property type="molecule type" value="Genomic_DNA"/>
</dbReference>
<dbReference type="SUPFAM" id="SSF81698">
    <property type="entry name" value="FF domain"/>
    <property type="match status" value="5"/>
</dbReference>
<dbReference type="InterPro" id="IPR057565">
    <property type="entry name" value="WW_TCRG1_3rd"/>
</dbReference>
<organism evidence="5 6">
    <name type="scientific">Bugula neritina</name>
    <name type="common">Brown bryozoan</name>
    <name type="synonym">Sertularia neritina</name>
    <dbReference type="NCBI Taxonomy" id="10212"/>
    <lineage>
        <taxon>Eukaryota</taxon>
        <taxon>Metazoa</taxon>
        <taxon>Spiralia</taxon>
        <taxon>Lophotrochozoa</taxon>
        <taxon>Bryozoa</taxon>
        <taxon>Gymnolaemata</taxon>
        <taxon>Cheilostomatida</taxon>
        <taxon>Flustrina</taxon>
        <taxon>Buguloidea</taxon>
        <taxon>Bugulidae</taxon>
        <taxon>Bugula</taxon>
    </lineage>
</organism>
<dbReference type="InterPro" id="IPR001202">
    <property type="entry name" value="WW_dom"/>
</dbReference>
<evidence type="ECO:0000313" key="6">
    <source>
        <dbReference type="Proteomes" id="UP000593567"/>
    </source>
</evidence>
<gene>
    <name evidence="5" type="ORF">EB796_020740</name>
</gene>
<evidence type="ECO:0000313" key="5">
    <source>
        <dbReference type="EMBL" id="KAF6020937.1"/>
    </source>
</evidence>
<dbReference type="InterPro" id="IPR002713">
    <property type="entry name" value="FF_domain"/>
</dbReference>
<name>A0A7J7J4Y6_BUGNE</name>
<dbReference type="GO" id="GO:0070063">
    <property type="term" value="F:RNA polymerase binding"/>
    <property type="evidence" value="ECO:0007669"/>
    <property type="project" value="InterPro"/>
</dbReference>
<keyword evidence="6" id="KW-1185">Reference proteome</keyword>
<evidence type="ECO:0000259" key="4">
    <source>
        <dbReference type="PROSITE" id="PS51676"/>
    </source>
</evidence>
<dbReference type="SMART" id="SM00441">
    <property type="entry name" value="FF"/>
    <property type="match status" value="6"/>
</dbReference>
<dbReference type="GO" id="GO:0003712">
    <property type="term" value="F:transcription coregulator activity"/>
    <property type="evidence" value="ECO:0007669"/>
    <property type="project" value="TreeGrafter"/>
</dbReference>
<reference evidence="5" key="1">
    <citation type="submission" date="2020-06" db="EMBL/GenBank/DDBJ databases">
        <title>Draft genome of Bugula neritina, a colonial animal packing powerful symbionts and potential medicines.</title>
        <authorList>
            <person name="Rayko M."/>
        </authorList>
    </citation>
    <scope>NUCLEOTIDE SEQUENCE [LARGE SCALE GENOMIC DNA]</scope>
    <source>
        <strain evidence="5">Kwan_BN1</strain>
    </source>
</reference>
<feature type="region of interest" description="Disordered" evidence="2">
    <location>
        <begin position="1"/>
        <end position="160"/>
    </location>
</feature>
<evidence type="ECO:0000256" key="2">
    <source>
        <dbReference type="SAM" id="MobiDB-lite"/>
    </source>
</evidence>
<feature type="domain" description="WW" evidence="3">
    <location>
        <begin position="488"/>
        <end position="517"/>
    </location>
</feature>
<dbReference type="InterPro" id="IPR036517">
    <property type="entry name" value="FF_domain_sf"/>
</dbReference>
<dbReference type="PANTHER" id="PTHR15377:SF3">
    <property type="entry name" value="WW DOMAIN-CONTAINING PROTEIN"/>
    <property type="match status" value="1"/>
</dbReference>
<feature type="region of interest" description="Disordered" evidence="2">
    <location>
        <begin position="525"/>
        <end position="568"/>
    </location>
</feature>
<feature type="compositionally biased region" description="Low complexity" evidence="2">
    <location>
        <begin position="479"/>
        <end position="489"/>
    </location>
</feature>
<feature type="domain" description="FF" evidence="4">
    <location>
        <begin position="902"/>
        <end position="958"/>
    </location>
</feature>
<dbReference type="FunFam" id="1.10.10.440:FF:000001">
    <property type="entry name" value="Transcription elongation regulator 1 like"/>
    <property type="match status" value="1"/>
</dbReference>
<dbReference type="Proteomes" id="UP000593567">
    <property type="component" value="Unassembled WGS sequence"/>
</dbReference>
<feature type="domain" description="FF" evidence="4">
    <location>
        <begin position="601"/>
        <end position="654"/>
    </location>
</feature>
<feature type="region of interest" description="Disordered" evidence="2">
    <location>
        <begin position="406"/>
        <end position="489"/>
    </location>
</feature>
<keyword evidence="1" id="KW-0677">Repeat</keyword>
<feature type="compositionally biased region" description="Pro residues" evidence="2">
    <location>
        <begin position="79"/>
        <end position="95"/>
    </location>
</feature>
<feature type="domain" description="FF" evidence="4">
    <location>
        <begin position="844"/>
        <end position="900"/>
    </location>
</feature>
<dbReference type="PROSITE" id="PS51676">
    <property type="entry name" value="FF"/>
    <property type="match status" value="6"/>
</dbReference>
<dbReference type="Pfam" id="PF00397">
    <property type="entry name" value="WW"/>
    <property type="match status" value="1"/>
</dbReference>
<dbReference type="CDD" id="cd00201">
    <property type="entry name" value="WW"/>
    <property type="match status" value="1"/>
</dbReference>
<dbReference type="PANTHER" id="PTHR15377">
    <property type="entry name" value="TRANSCRIPTION ELONGATION REGULATOR 1"/>
    <property type="match status" value="1"/>
</dbReference>
<dbReference type="PROSITE" id="PS50020">
    <property type="entry name" value="WW_DOMAIN_2"/>
    <property type="match status" value="3"/>
</dbReference>
<proteinExistence type="predicted"/>
<comment type="caution">
    <text evidence="5">The sequence shown here is derived from an EMBL/GenBank/DDBJ whole genome shotgun (WGS) entry which is preliminary data.</text>
</comment>
<feature type="domain" description="FF" evidence="4">
    <location>
        <begin position="960"/>
        <end position="1025"/>
    </location>
</feature>
<feature type="compositionally biased region" description="Polar residues" evidence="2">
    <location>
        <begin position="422"/>
        <end position="435"/>
    </location>
</feature>
<dbReference type="GO" id="GO:0005634">
    <property type="term" value="C:nucleus"/>
    <property type="evidence" value="ECO:0007669"/>
    <property type="project" value="TreeGrafter"/>
</dbReference>
<dbReference type="OrthoDB" id="63972at2759"/>
<dbReference type="Gene3D" id="2.20.70.10">
    <property type="match status" value="3"/>
</dbReference>
<feature type="compositionally biased region" description="Low complexity" evidence="2">
    <location>
        <begin position="254"/>
        <end position="263"/>
    </location>
</feature>
<feature type="compositionally biased region" description="Low complexity" evidence="2">
    <location>
        <begin position="409"/>
        <end position="421"/>
    </location>
</feature>
<feature type="region of interest" description="Disordered" evidence="2">
    <location>
        <begin position="1024"/>
        <end position="1044"/>
    </location>
</feature>
<dbReference type="SMART" id="SM00456">
    <property type="entry name" value="WW"/>
    <property type="match status" value="3"/>
</dbReference>
<dbReference type="Pfam" id="PF01846">
    <property type="entry name" value="FF"/>
    <property type="match status" value="6"/>
</dbReference>
<feature type="compositionally biased region" description="Pro residues" evidence="2">
    <location>
        <begin position="108"/>
        <end position="131"/>
    </location>
</feature>
<feature type="compositionally biased region" description="Low complexity" evidence="2">
    <location>
        <begin position="54"/>
        <end position="78"/>
    </location>
</feature>
<accession>A0A7J7J4Y6</accession>
<feature type="compositionally biased region" description="Polar residues" evidence="2">
    <location>
        <begin position="242"/>
        <end position="253"/>
    </location>
</feature>
<feature type="domain" description="WW" evidence="3">
    <location>
        <begin position="170"/>
        <end position="196"/>
    </location>
</feature>
<dbReference type="InterPro" id="IPR036020">
    <property type="entry name" value="WW_dom_sf"/>
</dbReference>
<dbReference type="FunFam" id="1.10.10.440:FF:000005">
    <property type="entry name" value="Transcription elongation regulator 1 (CA150)"/>
    <property type="match status" value="1"/>
</dbReference>
<feature type="region of interest" description="Disordered" evidence="2">
    <location>
        <begin position="227"/>
        <end position="297"/>
    </location>
</feature>
<feature type="domain" description="FF" evidence="4">
    <location>
        <begin position="734"/>
        <end position="789"/>
    </location>
</feature>
<dbReference type="AlphaFoldDB" id="A0A7J7J4Y6"/>
<feature type="compositionally biased region" description="Pro residues" evidence="2">
    <location>
        <begin position="264"/>
        <end position="297"/>
    </location>
</feature>
<protein>
    <recommendedName>
        <fullName evidence="7">TCERG1</fullName>
    </recommendedName>
</protein>
<dbReference type="Gene3D" id="1.10.10.440">
    <property type="entry name" value="FF domain"/>
    <property type="match status" value="6"/>
</dbReference>
<feature type="compositionally biased region" description="Basic and acidic residues" evidence="2">
    <location>
        <begin position="464"/>
        <end position="478"/>
    </location>
</feature>
<dbReference type="Pfam" id="PF23517">
    <property type="entry name" value="WW_TCERG1"/>
    <property type="match status" value="1"/>
</dbReference>
<sequence length="1044" mass="117296">MEELEYSEQINNNESDYDEATAGYPAENGVHHDRDGKPVSIFDLELKPPGPGGAPNHAGGAPFRPRIPLGGPRGIPGFRGPPPRGFRGPPGPGGPFRPRVGHPHGFRGPPPFARGGPPPMRGPRGPPPFGMPPHMMHGGPHPHGPGGPPPHMMGPPPGSLPPNVKPIELWVETMSGDKAYYYNAKTREAAWKKPENVKIIKQEEFEAIAATGQDPIMVISAREMAEGKVGGSGEPAVDAEANSITEEGSEASQSSAASSHPSSSGPPPGFSLPPPGFAGPPPGMIPPSVNMPPPGMGMPPPGIPPAGMHMPPPGVGMPPAGIRMPPPGLNMPPPGMGGPPPFMSAPHNMQKTPEVAEWSEHETQEGKKYYYNSRTQESVWEKPEPLKKWEEAVTVVSAAIAGQNAEALSGESSTQSGESSQPMQTAISQDDTVSNPAEIVATEESMDTSEVKTVQQEMPQVVESKPEPVPEKPKDKSKPVSSTPVPGSPWCVVWTGDDKQFFYNPSKKMSVWELPEDLVGREDVLKLISAPPGEESSSAGDESHKRQAEETPAGSSKSKKAKIQKEEKETSLLDMKKVEVGKDAAIEAEVKAARERAVVPVETRMKQFRDMLAEKEVSAFSTWEKELHKIVFDPRYLLLTSKERKQVFDSYVKERAEEERQERRRELKKKREAFLEMLSSASLTSKSSFSDVASKFGKDERFKGIDKMREREAIFNDHLSDLRKKEKEERNLQKEKIKVDYLTMLKEMTNLSRHSSWTKTKEKLASDSRYKAVESSSKREDWFRDYIKYLDDQGSDHEERSRKEREREKKERQEASLREREKEVQRSLGETLRERDKEREQHKREEASQQFKALLVDLVRNVDTSWRDTRKLLKKDARWDLCDLIERDDKEKLYDEHIEVLTKRNKEMFHSLLDSCSEVTLTSTWKEIRKLIKDDPKFTKFSSSDRKREREFEDFIREKYVQAKADFRALLKETKLIDHTARKKLSENPDYMKEIEKLLENDKRFLLLECVSEEREKILLSHLEEVEKKGQPPPPTATEPGRRK</sequence>
<dbReference type="FunFam" id="1.10.10.440:FF:000006">
    <property type="entry name" value="Transcription elongation regulator 1 (CA150)"/>
    <property type="match status" value="1"/>
</dbReference>
<dbReference type="InterPro" id="IPR045148">
    <property type="entry name" value="TCRG1-like"/>
</dbReference>
<feature type="region of interest" description="Disordered" evidence="2">
    <location>
        <begin position="794"/>
        <end position="846"/>
    </location>
</feature>
<evidence type="ECO:0000259" key="3">
    <source>
        <dbReference type="PROSITE" id="PS50020"/>
    </source>
</evidence>